<feature type="binding site" evidence="4">
    <location>
        <begin position="131"/>
        <end position="139"/>
    </location>
    <ligand>
        <name>ATP</name>
        <dbReference type="ChEBI" id="CHEBI:30616"/>
    </ligand>
</feature>
<feature type="binding site" evidence="4">
    <location>
        <begin position="3"/>
        <end position="7"/>
    </location>
    <ligand>
        <name>ATP</name>
        <dbReference type="ChEBI" id="CHEBI:30616"/>
    </ligand>
</feature>
<dbReference type="EC" id="6.3.3.2" evidence="5"/>
<feature type="binding site" evidence="4">
    <location>
        <position position="49"/>
    </location>
    <ligand>
        <name>substrate</name>
    </ligand>
</feature>
<evidence type="ECO:0000256" key="3">
    <source>
        <dbReference type="ARBA" id="ARBA00022840"/>
    </source>
</evidence>
<dbReference type="GO" id="GO:0009396">
    <property type="term" value="P:folic acid-containing compound biosynthetic process"/>
    <property type="evidence" value="ECO:0007669"/>
    <property type="project" value="TreeGrafter"/>
</dbReference>
<evidence type="ECO:0000256" key="4">
    <source>
        <dbReference type="PIRSR" id="PIRSR006806-1"/>
    </source>
</evidence>
<feature type="binding site" evidence="4">
    <location>
        <position position="54"/>
    </location>
    <ligand>
        <name>substrate</name>
    </ligand>
</feature>
<name>A0A1X7NK58_9LACT</name>
<dbReference type="Proteomes" id="UP000193435">
    <property type="component" value="Unassembled WGS sequence"/>
</dbReference>
<keyword evidence="7" id="KW-1185">Reference proteome</keyword>
<keyword evidence="6" id="KW-0436">Ligase</keyword>
<dbReference type="InterPro" id="IPR002698">
    <property type="entry name" value="FTHF_cligase"/>
</dbReference>
<dbReference type="SUPFAM" id="SSF100950">
    <property type="entry name" value="NagB/RpiA/CoA transferase-like"/>
    <property type="match status" value="1"/>
</dbReference>
<dbReference type="GO" id="GO:0046872">
    <property type="term" value="F:metal ion binding"/>
    <property type="evidence" value="ECO:0007669"/>
    <property type="project" value="UniProtKB-KW"/>
</dbReference>
<keyword evidence="5" id="KW-0460">Magnesium</keyword>
<dbReference type="AlphaFoldDB" id="A0A1X7NK58"/>
<comment type="similarity">
    <text evidence="1 5">Belongs to the 5-formyltetrahydrofolate cyclo-ligase family.</text>
</comment>
<comment type="cofactor">
    <cofactor evidence="5">
        <name>Mg(2+)</name>
        <dbReference type="ChEBI" id="CHEBI:18420"/>
    </cofactor>
</comment>
<dbReference type="NCBIfam" id="TIGR02727">
    <property type="entry name" value="MTHFS_bact"/>
    <property type="match status" value="1"/>
</dbReference>
<dbReference type="Pfam" id="PF01812">
    <property type="entry name" value="5-FTHF_cyc-lig"/>
    <property type="match status" value="1"/>
</dbReference>
<protein>
    <recommendedName>
        <fullName evidence="5">5-formyltetrahydrofolate cyclo-ligase</fullName>
        <ecNumber evidence="5">6.3.3.2</ecNumber>
    </recommendedName>
</protein>
<organism evidence="6 7">
    <name type="scientific">Carnobacterium iners</name>
    <dbReference type="NCBI Taxonomy" id="1073423"/>
    <lineage>
        <taxon>Bacteria</taxon>
        <taxon>Bacillati</taxon>
        <taxon>Bacillota</taxon>
        <taxon>Bacilli</taxon>
        <taxon>Lactobacillales</taxon>
        <taxon>Carnobacteriaceae</taxon>
        <taxon>Carnobacterium</taxon>
    </lineage>
</organism>
<dbReference type="EMBL" id="FXBJ01000002">
    <property type="protein sequence ID" value="SMH37629.1"/>
    <property type="molecule type" value="Genomic_DNA"/>
</dbReference>
<reference evidence="6 7" key="1">
    <citation type="submission" date="2017-04" db="EMBL/GenBank/DDBJ databases">
        <authorList>
            <person name="Afonso C.L."/>
            <person name="Miller P.J."/>
            <person name="Scott M.A."/>
            <person name="Spackman E."/>
            <person name="Goraichik I."/>
            <person name="Dimitrov K.M."/>
            <person name="Suarez D.L."/>
            <person name="Swayne D.E."/>
        </authorList>
    </citation>
    <scope>NUCLEOTIDE SEQUENCE [LARGE SCALE GENOMIC DNA]</scope>
    <source>
        <strain evidence="6 7">LMG26642</strain>
    </source>
</reference>
<evidence type="ECO:0000256" key="1">
    <source>
        <dbReference type="ARBA" id="ARBA00010638"/>
    </source>
</evidence>
<dbReference type="PANTHER" id="PTHR23407:SF1">
    <property type="entry name" value="5-FORMYLTETRAHYDROFOLATE CYCLO-LIGASE"/>
    <property type="match status" value="1"/>
</dbReference>
<dbReference type="GO" id="GO:0005524">
    <property type="term" value="F:ATP binding"/>
    <property type="evidence" value="ECO:0007669"/>
    <property type="project" value="UniProtKB-KW"/>
</dbReference>
<keyword evidence="3 4" id="KW-0067">ATP-binding</keyword>
<dbReference type="OrthoDB" id="9801938at2"/>
<dbReference type="PANTHER" id="PTHR23407">
    <property type="entry name" value="ATPASE INHIBITOR/5-FORMYLTETRAHYDROFOLATE CYCLO-LIGASE"/>
    <property type="match status" value="1"/>
</dbReference>
<dbReference type="GO" id="GO:0035999">
    <property type="term" value="P:tetrahydrofolate interconversion"/>
    <property type="evidence" value="ECO:0007669"/>
    <property type="project" value="TreeGrafter"/>
</dbReference>
<dbReference type="Gene3D" id="3.40.50.10420">
    <property type="entry name" value="NagB/RpiA/CoA transferase-like"/>
    <property type="match status" value="1"/>
</dbReference>
<comment type="catalytic activity">
    <reaction evidence="5">
        <text>(6S)-5-formyl-5,6,7,8-tetrahydrofolate + ATP = (6R)-5,10-methenyltetrahydrofolate + ADP + phosphate</text>
        <dbReference type="Rhea" id="RHEA:10488"/>
        <dbReference type="ChEBI" id="CHEBI:30616"/>
        <dbReference type="ChEBI" id="CHEBI:43474"/>
        <dbReference type="ChEBI" id="CHEBI:57455"/>
        <dbReference type="ChEBI" id="CHEBI:57457"/>
        <dbReference type="ChEBI" id="CHEBI:456216"/>
        <dbReference type="EC" id="6.3.3.2"/>
    </reaction>
</comment>
<evidence type="ECO:0000256" key="2">
    <source>
        <dbReference type="ARBA" id="ARBA00022741"/>
    </source>
</evidence>
<gene>
    <name evidence="6" type="ORF">SAMN04488700_2020</name>
</gene>
<evidence type="ECO:0000313" key="6">
    <source>
        <dbReference type="EMBL" id="SMH37629.1"/>
    </source>
</evidence>
<evidence type="ECO:0000256" key="5">
    <source>
        <dbReference type="RuleBase" id="RU361279"/>
    </source>
</evidence>
<dbReference type="InterPro" id="IPR024185">
    <property type="entry name" value="FTHF_cligase-like_sf"/>
</dbReference>
<proteinExistence type="inferred from homology"/>
<dbReference type="GO" id="GO:0030272">
    <property type="term" value="F:5-formyltetrahydrofolate cyclo-ligase activity"/>
    <property type="evidence" value="ECO:0007669"/>
    <property type="project" value="UniProtKB-EC"/>
</dbReference>
<evidence type="ECO:0000313" key="7">
    <source>
        <dbReference type="Proteomes" id="UP000193435"/>
    </source>
</evidence>
<dbReference type="RefSeq" id="WP_085560087.1">
    <property type="nucleotide sequence ID" value="NZ_FOAH01000008.1"/>
</dbReference>
<keyword evidence="5" id="KW-0479">Metal-binding</keyword>
<dbReference type="InterPro" id="IPR037171">
    <property type="entry name" value="NagB/RpiA_transferase-like"/>
</dbReference>
<accession>A0A1X7NK58</accession>
<dbReference type="STRING" id="1073423.SAMN04488700_2020"/>
<dbReference type="PIRSF" id="PIRSF006806">
    <property type="entry name" value="FTHF_cligase"/>
    <property type="match status" value="1"/>
</dbReference>
<sequence>MEKKEIRNQVINLLINLDNEQKVNQEEILIKTLFGTSEWEKAKVIALTMAQKLELDTSKIIEKAWSEDKVVVIPRTKKDRKMDFVVYKKDTPIEVSSFGLKEPARHLIATSRSDIDLIIVPGVAFCEAGFRIGFGGGYYDRFLANYEGNTVSLVLNEQQVELFKADSFDIPVKLLVTTKKIIRTIK</sequence>
<keyword evidence="2 4" id="KW-0547">Nucleotide-binding</keyword>